<dbReference type="EMBL" id="JBHTIS010002093">
    <property type="protein sequence ID" value="MFD1049299.1"/>
    <property type="molecule type" value="Genomic_DNA"/>
</dbReference>
<name>A0ABW3MJA5_9PSEU</name>
<sequence length="326" mass="36254">MTLPDGSAVLCLVVHHLVMDGVSFAVFTDELSTVYEAELGGGSVRLPEPTASYADYVAWQRENTDVESRLAYWRDELSGARVLDLPVDFPRPDKFTAAGATSKFVLSAETTTALKAIALRWRCTLSSAMAAIFQVALAVYSGEEDVVIGAVLNGRQRTEFEDVVGLFVNTVTLRTKVSATTSFREYLRTAQATMSRAYAHQEVPFDQVVAELRPDRRPGRNPLFEVLYIYQGEHAPQIEGTRTLRRLPWLDVVTRFDIEFRVEVLDDQLVGTFIYRPELFRPETINQLGNLVTRLVELLVNDPDGSLYGANLGTGEPAERDVMGLG</sequence>
<evidence type="ECO:0000313" key="3">
    <source>
        <dbReference type="Proteomes" id="UP001597045"/>
    </source>
</evidence>
<accession>A0ABW3MJA5</accession>
<dbReference type="CDD" id="cd19531">
    <property type="entry name" value="LCL_NRPS-like"/>
    <property type="match status" value="1"/>
</dbReference>
<dbReference type="PANTHER" id="PTHR45527:SF1">
    <property type="entry name" value="FATTY ACID SYNTHASE"/>
    <property type="match status" value="1"/>
</dbReference>
<proteinExistence type="predicted"/>
<dbReference type="SUPFAM" id="SSF52777">
    <property type="entry name" value="CoA-dependent acyltransferases"/>
    <property type="match status" value="2"/>
</dbReference>
<dbReference type="InterPro" id="IPR023213">
    <property type="entry name" value="CAT-like_dom_sf"/>
</dbReference>
<dbReference type="Gene3D" id="3.30.559.10">
    <property type="entry name" value="Chloramphenicol acetyltransferase-like domain"/>
    <property type="match status" value="1"/>
</dbReference>
<gene>
    <name evidence="2" type="ORF">ACFQ1S_29050</name>
</gene>
<comment type="caution">
    <text evidence="2">The sequence shown here is derived from an EMBL/GenBank/DDBJ whole genome shotgun (WGS) entry which is preliminary data.</text>
</comment>
<dbReference type="Gene3D" id="3.30.559.30">
    <property type="entry name" value="Nonribosomal peptide synthetase, condensation domain"/>
    <property type="match status" value="1"/>
</dbReference>
<dbReference type="InterPro" id="IPR001242">
    <property type="entry name" value="Condensation_dom"/>
</dbReference>
<organism evidence="2 3">
    <name type="scientific">Kibdelosporangium lantanae</name>
    <dbReference type="NCBI Taxonomy" id="1497396"/>
    <lineage>
        <taxon>Bacteria</taxon>
        <taxon>Bacillati</taxon>
        <taxon>Actinomycetota</taxon>
        <taxon>Actinomycetes</taxon>
        <taxon>Pseudonocardiales</taxon>
        <taxon>Pseudonocardiaceae</taxon>
        <taxon>Kibdelosporangium</taxon>
    </lineage>
</organism>
<dbReference type="PANTHER" id="PTHR45527">
    <property type="entry name" value="NONRIBOSOMAL PEPTIDE SYNTHETASE"/>
    <property type="match status" value="1"/>
</dbReference>
<reference evidence="3" key="1">
    <citation type="journal article" date="2019" name="Int. J. Syst. Evol. Microbiol.">
        <title>The Global Catalogue of Microorganisms (GCM) 10K type strain sequencing project: providing services to taxonomists for standard genome sequencing and annotation.</title>
        <authorList>
            <consortium name="The Broad Institute Genomics Platform"/>
            <consortium name="The Broad Institute Genome Sequencing Center for Infectious Disease"/>
            <person name="Wu L."/>
            <person name="Ma J."/>
        </authorList>
    </citation>
    <scope>NUCLEOTIDE SEQUENCE [LARGE SCALE GENOMIC DNA]</scope>
    <source>
        <strain evidence="3">JCM 31486</strain>
    </source>
</reference>
<feature type="non-terminal residue" evidence="2">
    <location>
        <position position="326"/>
    </location>
</feature>
<evidence type="ECO:0000313" key="2">
    <source>
        <dbReference type="EMBL" id="MFD1049299.1"/>
    </source>
</evidence>
<dbReference type="Proteomes" id="UP001597045">
    <property type="component" value="Unassembled WGS sequence"/>
</dbReference>
<protein>
    <submittedName>
        <fullName evidence="2">Condensation domain-containing protein</fullName>
    </submittedName>
</protein>
<keyword evidence="3" id="KW-1185">Reference proteome</keyword>
<evidence type="ECO:0000259" key="1">
    <source>
        <dbReference type="Pfam" id="PF00668"/>
    </source>
</evidence>
<feature type="domain" description="Condensation" evidence="1">
    <location>
        <begin position="5"/>
        <end position="306"/>
    </location>
</feature>
<dbReference type="Pfam" id="PF00668">
    <property type="entry name" value="Condensation"/>
    <property type="match status" value="1"/>
</dbReference>